<dbReference type="InterPro" id="IPR001478">
    <property type="entry name" value="PDZ"/>
</dbReference>
<feature type="compositionally biased region" description="Basic and acidic residues" evidence="1">
    <location>
        <begin position="72"/>
        <end position="81"/>
    </location>
</feature>
<sequence>MRLFRGPKRREVTGPQAATPSPRRDVAAGPQAPHDYTLVTALPAMVMDDDVKEMKKVFATWGRRMGKKLDMLKKSDVKEAPEETSPSEATNDESSSSITGQYKKKQNWKMGRSSSDTTTLKRDNDTDSIRSPGHKSLGFSIVGGTDSPKGQMGIFVKTVFPNGQAADQGTIFEGDEILSVNNVLTRGLSHAGAISLFKQVKEGKIELTLSRRRAPRSRSVEPLGNFRADSK</sequence>
<evidence type="ECO:0000259" key="2">
    <source>
        <dbReference type="PROSITE" id="PS50106"/>
    </source>
</evidence>
<evidence type="ECO:0000313" key="3">
    <source>
        <dbReference type="EMBL" id="CAH2050498.1"/>
    </source>
</evidence>
<feature type="region of interest" description="Disordered" evidence="1">
    <location>
        <begin position="211"/>
        <end position="231"/>
    </location>
</feature>
<feature type="region of interest" description="Disordered" evidence="1">
    <location>
        <begin position="72"/>
        <end position="144"/>
    </location>
</feature>
<feature type="domain" description="PDZ" evidence="2">
    <location>
        <begin position="117"/>
        <end position="199"/>
    </location>
</feature>
<reference evidence="3" key="1">
    <citation type="submission" date="2022-03" db="EMBL/GenBank/DDBJ databases">
        <authorList>
            <person name="Martin H S."/>
        </authorList>
    </citation>
    <scope>NUCLEOTIDE SEQUENCE</scope>
</reference>
<keyword evidence="4" id="KW-1185">Reference proteome</keyword>
<organism evidence="3 4">
    <name type="scientific">Iphiclides podalirius</name>
    <name type="common">scarce swallowtail</name>
    <dbReference type="NCBI Taxonomy" id="110791"/>
    <lineage>
        <taxon>Eukaryota</taxon>
        <taxon>Metazoa</taxon>
        <taxon>Ecdysozoa</taxon>
        <taxon>Arthropoda</taxon>
        <taxon>Hexapoda</taxon>
        <taxon>Insecta</taxon>
        <taxon>Pterygota</taxon>
        <taxon>Neoptera</taxon>
        <taxon>Endopterygota</taxon>
        <taxon>Lepidoptera</taxon>
        <taxon>Glossata</taxon>
        <taxon>Ditrysia</taxon>
        <taxon>Papilionoidea</taxon>
        <taxon>Papilionidae</taxon>
        <taxon>Papilioninae</taxon>
        <taxon>Iphiclides</taxon>
    </lineage>
</organism>
<evidence type="ECO:0000313" key="4">
    <source>
        <dbReference type="Proteomes" id="UP000837857"/>
    </source>
</evidence>
<dbReference type="PANTHER" id="PTHR11324:SF16">
    <property type="entry name" value="PDZ DOMAIN-CONTAINING PROTEIN 2"/>
    <property type="match status" value="1"/>
</dbReference>
<dbReference type="Pfam" id="PF00595">
    <property type="entry name" value="PDZ"/>
    <property type="match status" value="1"/>
</dbReference>
<name>A0ABN8I8H4_9NEOP</name>
<dbReference type="Proteomes" id="UP000837857">
    <property type="component" value="Chromosome 2"/>
</dbReference>
<dbReference type="SMART" id="SM00228">
    <property type="entry name" value="PDZ"/>
    <property type="match status" value="1"/>
</dbReference>
<dbReference type="Gene3D" id="2.30.42.10">
    <property type="match status" value="1"/>
</dbReference>
<protein>
    <recommendedName>
        <fullName evidence="2">PDZ domain-containing protein</fullName>
    </recommendedName>
</protein>
<feature type="compositionally biased region" description="Polar residues" evidence="1">
    <location>
        <begin position="84"/>
        <end position="100"/>
    </location>
</feature>
<dbReference type="EMBL" id="OW152814">
    <property type="protein sequence ID" value="CAH2050498.1"/>
    <property type="molecule type" value="Genomic_DNA"/>
</dbReference>
<accession>A0ABN8I8H4</accession>
<gene>
    <name evidence="3" type="ORF">IPOD504_LOCUS7500</name>
</gene>
<dbReference type="PANTHER" id="PTHR11324">
    <property type="entry name" value="IL16-RELATED"/>
    <property type="match status" value="1"/>
</dbReference>
<feature type="region of interest" description="Disordered" evidence="1">
    <location>
        <begin position="1"/>
        <end position="32"/>
    </location>
</feature>
<dbReference type="InterPro" id="IPR036034">
    <property type="entry name" value="PDZ_sf"/>
</dbReference>
<evidence type="ECO:0000256" key="1">
    <source>
        <dbReference type="SAM" id="MobiDB-lite"/>
    </source>
</evidence>
<dbReference type="SUPFAM" id="SSF50156">
    <property type="entry name" value="PDZ domain-like"/>
    <property type="match status" value="1"/>
</dbReference>
<proteinExistence type="predicted"/>
<dbReference type="PROSITE" id="PS50106">
    <property type="entry name" value="PDZ"/>
    <property type="match status" value="1"/>
</dbReference>
<feature type="compositionally biased region" description="Basic and acidic residues" evidence="1">
    <location>
        <begin position="119"/>
        <end position="128"/>
    </location>
</feature>
<feature type="non-terminal residue" evidence="3">
    <location>
        <position position="231"/>
    </location>
</feature>